<evidence type="ECO:0000256" key="5">
    <source>
        <dbReference type="ARBA" id="ARBA00023251"/>
    </source>
</evidence>
<dbReference type="AlphaFoldDB" id="A0A1I4Y8G7"/>
<dbReference type="EMBL" id="FOVM01000001">
    <property type="protein sequence ID" value="SFN34321.1"/>
    <property type="molecule type" value="Genomic_DNA"/>
</dbReference>
<dbReference type="PANTHER" id="PTHR43229">
    <property type="entry name" value="NODULATION PROTEIN J"/>
    <property type="match status" value="1"/>
</dbReference>
<evidence type="ECO:0000313" key="8">
    <source>
        <dbReference type="EMBL" id="SFN34321.1"/>
    </source>
</evidence>
<dbReference type="PIRSF" id="PIRSF006648">
    <property type="entry name" value="DrrB"/>
    <property type="match status" value="1"/>
</dbReference>
<protein>
    <recommendedName>
        <fullName evidence="6">Transport permease protein</fullName>
    </recommendedName>
</protein>
<organism evidence="8 9">
    <name type="scientific">Mycetocola miduiensis</name>
    <dbReference type="NCBI Taxonomy" id="995034"/>
    <lineage>
        <taxon>Bacteria</taxon>
        <taxon>Bacillati</taxon>
        <taxon>Actinomycetota</taxon>
        <taxon>Actinomycetes</taxon>
        <taxon>Micrococcales</taxon>
        <taxon>Microbacteriaceae</taxon>
        <taxon>Mycetocola</taxon>
    </lineage>
</organism>
<dbReference type="InterPro" id="IPR000412">
    <property type="entry name" value="ABC_2_transport"/>
</dbReference>
<feature type="domain" description="ABC transmembrane type-2" evidence="7">
    <location>
        <begin position="42"/>
        <end position="274"/>
    </location>
</feature>
<sequence length="280" mass="30624">MTDLATPSDLERGVALAARARKWGAWYVAEHRFRVMRSYLQTVLLTGIGNPLVYLFATGVGLASLVDANLGDDAFGGVGYLVFVAPALLCAAGITVATEEFTYPIMLGYKWNPVFLGMNASPLRPGQIIDGIVISVVVRMLLTCLLYYVFMALFGAVPDAAGWVAVPVAVLTGLAFGAVLMGYTSTLTEDTGQLAMVMRFVVLPMTLFSGTFFPLAQLPLYLQWIGWISPLWHGTELARVFSYGYAEPIWLTVLHVAYLAVLFAVGWVWARRIAVRRLSK</sequence>
<keyword evidence="2 6" id="KW-0812">Transmembrane</keyword>
<feature type="transmembrane region" description="Helical" evidence="6">
    <location>
        <begin position="78"/>
        <end position="97"/>
    </location>
</feature>
<proteinExistence type="inferred from homology"/>
<name>A0A1I4Y8G7_9MICO</name>
<feature type="transmembrane region" description="Helical" evidence="6">
    <location>
        <begin position="128"/>
        <end position="154"/>
    </location>
</feature>
<dbReference type="PRINTS" id="PR00164">
    <property type="entry name" value="ABC2TRNSPORT"/>
</dbReference>
<dbReference type="InterPro" id="IPR047817">
    <property type="entry name" value="ABC2_TM_bact-type"/>
</dbReference>
<evidence type="ECO:0000256" key="2">
    <source>
        <dbReference type="ARBA" id="ARBA00022692"/>
    </source>
</evidence>
<dbReference type="STRING" id="995034.SAMN05216219_0029"/>
<dbReference type="GO" id="GO:0140359">
    <property type="term" value="F:ABC-type transporter activity"/>
    <property type="evidence" value="ECO:0007669"/>
    <property type="project" value="InterPro"/>
</dbReference>
<keyword evidence="6" id="KW-1003">Cell membrane</keyword>
<keyword evidence="5" id="KW-0046">Antibiotic resistance</keyword>
<evidence type="ECO:0000256" key="1">
    <source>
        <dbReference type="ARBA" id="ARBA00004141"/>
    </source>
</evidence>
<dbReference type="PANTHER" id="PTHR43229:SF2">
    <property type="entry name" value="NODULATION PROTEIN J"/>
    <property type="match status" value="1"/>
</dbReference>
<evidence type="ECO:0000256" key="4">
    <source>
        <dbReference type="ARBA" id="ARBA00023136"/>
    </source>
</evidence>
<evidence type="ECO:0000256" key="3">
    <source>
        <dbReference type="ARBA" id="ARBA00022989"/>
    </source>
</evidence>
<comment type="subcellular location">
    <subcellularLocation>
        <location evidence="6">Cell membrane</location>
        <topology evidence="6">Multi-pass membrane protein</topology>
    </subcellularLocation>
    <subcellularLocation>
        <location evidence="1">Membrane</location>
        <topology evidence="1">Multi-pass membrane protein</topology>
    </subcellularLocation>
</comment>
<gene>
    <name evidence="8" type="ORF">SAMN05216219_0029</name>
</gene>
<dbReference type="InterPro" id="IPR013525">
    <property type="entry name" value="ABC2_TM"/>
</dbReference>
<dbReference type="Pfam" id="PF01061">
    <property type="entry name" value="ABC2_membrane"/>
    <property type="match status" value="1"/>
</dbReference>
<evidence type="ECO:0000313" key="9">
    <source>
        <dbReference type="Proteomes" id="UP000198867"/>
    </source>
</evidence>
<evidence type="ECO:0000259" key="7">
    <source>
        <dbReference type="PROSITE" id="PS51012"/>
    </source>
</evidence>
<dbReference type="OrthoDB" id="9778589at2"/>
<comment type="similarity">
    <text evidence="6">Belongs to the ABC-2 integral membrane protein family.</text>
</comment>
<dbReference type="GO" id="GO:0043190">
    <property type="term" value="C:ATP-binding cassette (ABC) transporter complex"/>
    <property type="evidence" value="ECO:0007669"/>
    <property type="project" value="InterPro"/>
</dbReference>
<evidence type="ECO:0000256" key="6">
    <source>
        <dbReference type="RuleBase" id="RU361157"/>
    </source>
</evidence>
<dbReference type="InterPro" id="IPR051784">
    <property type="entry name" value="Nod_factor_ABC_transporter"/>
</dbReference>
<keyword evidence="3 6" id="KW-1133">Transmembrane helix</keyword>
<reference evidence="9" key="1">
    <citation type="submission" date="2016-10" db="EMBL/GenBank/DDBJ databases">
        <authorList>
            <person name="Varghese N."/>
            <person name="Submissions S."/>
        </authorList>
    </citation>
    <scope>NUCLEOTIDE SEQUENCE [LARGE SCALE GENOMIC DNA]</scope>
    <source>
        <strain evidence="9">CGMCC 1.11101</strain>
    </source>
</reference>
<dbReference type="PROSITE" id="PS51012">
    <property type="entry name" value="ABC_TM2"/>
    <property type="match status" value="1"/>
</dbReference>
<feature type="transmembrane region" description="Helical" evidence="6">
    <location>
        <begin position="42"/>
        <end position="66"/>
    </location>
</feature>
<dbReference type="GO" id="GO:0046677">
    <property type="term" value="P:response to antibiotic"/>
    <property type="evidence" value="ECO:0007669"/>
    <property type="project" value="UniProtKB-KW"/>
</dbReference>
<keyword evidence="4 6" id="KW-0472">Membrane</keyword>
<feature type="transmembrane region" description="Helical" evidence="6">
    <location>
        <begin position="160"/>
        <end position="184"/>
    </location>
</feature>
<keyword evidence="9" id="KW-1185">Reference proteome</keyword>
<feature type="transmembrane region" description="Helical" evidence="6">
    <location>
        <begin position="196"/>
        <end position="216"/>
    </location>
</feature>
<keyword evidence="6" id="KW-0813">Transport</keyword>
<feature type="transmembrane region" description="Helical" evidence="6">
    <location>
        <begin position="249"/>
        <end position="270"/>
    </location>
</feature>
<dbReference type="Proteomes" id="UP000198867">
    <property type="component" value="Unassembled WGS sequence"/>
</dbReference>
<dbReference type="RefSeq" id="WP_090707790.1">
    <property type="nucleotide sequence ID" value="NZ_FOVM01000001.1"/>
</dbReference>
<accession>A0A1I4Y8G7</accession>